<dbReference type="InterPro" id="IPR058880">
    <property type="entry name" value="PglZ_N"/>
</dbReference>
<proteinExistence type="predicted"/>
<evidence type="ECO:0000259" key="3">
    <source>
        <dbReference type="Pfam" id="PF25862"/>
    </source>
</evidence>
<dbReference type="Pfam" id="PF25862">
    <property type="entry name" value="PglZ_1st"/>
    <property type="match status" value="1"/>
</dbReference>
<feature type="domain" description="Alkaline phosphatase-like protein PglZ second" evidence="2">
    <location>
        <begin position="177"/>
        <end position="318"/>
    </location>
</feature>
<protein>
    <submittedName>
        <fullName evidence="5">BREX-2 system phosphatase PglZ</fullName>
    </submittedName>
</protein>
<evidence type="ECO:0000256" key="1">
    <source>
        <dbReference type="SAM" id="MobiDB-lite"/>
    </source>
</evidence>
<evidence type="ECO:0000313" key="6">
    <source>
        <dbReference type="Proteomes" id="UP001500266"/>
    </source>
</evidence>
<feature type="domain" description="Alkaline phosphatase-like protein PglZ N-terminal" evidence="3">
    <location>
        <begin position="20"/>
        <end position="104"/>
    </location>
</feature>
<sequence length="885" mass="95478">MTGTGTAARRPAPVATRGIVEAEVRRRRGRAPDGGTLLLRAAPEWRSAFRFQVDGASVQVAPCESLLAVLDALSSKDADYLVILTPAEQEELGAGLLARVIGNKQISVNRLDLVRQVFGAKWLDPRFRSPEWAWLPEALLESQPEGGWPKVKGAFLDLDTALAAVTAARLGMCGAPDAASLLEWSQDLPSVARFIALPVQEQRGIADWLGRTSGPAADVLFRLVRAGNAVDALAIGLIIGLLPARNRRQTVIAARVRAERLFGGALPGEASLTAFAEASESLLLRWLQHARPRAEAVLERAQQLLDDLQAGELAKDSRILEMGYEARLAEFTETVARAVPDPLPVEVAEVDDALAKLCGHQLQDVRPETEAARMAARLVRRLAADADLPATVLQYVDRYVRDGAWMDRAVARIRDLDPDRYASLLDAVRTRRDALDEAFAVKLAAWSAGSNKGERLLLVEDLLDRVARPLTGREAAPLIIVVDGMSVAIAAELAERIVGRWTEIGRSAEGREGALAVLPSITRFSRASLLSGELTRGQQAEEERGFRGFWSGRTAELFHKSDIRDGVRAEVLAAVAKKRVVVGVVLNAIDDSLDKGRPDGRSGWRPTDIRGLPELLDAAWRAGRPVLVTSDHGHVLDRGDAVMTQRAEAARYRAGEPGDGEVRVSGRRVLTPDGTVTVPWNERIRYAQRKEGYHGGASLAEMVVPVLVLVPSARLVPDGWETYEPAVHEPTWWEPAARSGAAKPSEDSQAAARPRRPARQARAGRQEGAALFEVAEVAAESASGLGERVVSSELFAGQRQFGRARVDDRQVAALIDALAQAGGKLAVTAAAQRVGQLPARMHGYVATVANILNIDGYQVLSVTDGGRTVALDLPLLREQFLGGGG</sequence>
<dbReference type="InterPro" id="IPR058882">
    <property type="entry name" value="PglZ_C"/>
</dbReference>
<organism evidence="5 6">
    <name type="scientific">Actinomadura keratinilytica</name>
    <dbReference type="NCBI Taxonomy" id="547461"/>
    <lineage>
        <taxon>Bacteria</taxon>
        <taxon>Bacillati</taxon>
        <taxon>Actinomycetota</taxon>
        <taxon>Actinomycetes</taxon>
        <taxon>Streptosporangiales</taxon>
        <taxon>Thermomonosporaceae</taxon>
        <taxon>Actinomadura</taxon>
    </lineage>
</organism>
<feature type="domain" description="Alkaline phosphatase-like protein PglZ C-terminal" evidence="4">
    <location>
        <begin position="782"/>
        <end position="880"/>
    </location>
</feature>
<gene>
    <name evidence="5" type="primary">pglZ</name>
    <name evidence="5" type="ORF">GCM10022416_50490</name>
</gene>
<accession>A0ABP7ZB98</accession>
<dbReference type="EMBL" id="BAABDO010000102">
    <property type="protein sequence ID" value="GAA4152368.1"/>
    <property type="molecule type" value="Genomic_DNA"/>
</dbReference>
<comment type="caution">
    <text evidence="5">The sequence shown here is derived from an EMBL/GenBank/DDBJ whole genome shotgun (WGS) entry which is preliminary data.</text>
</comment>
<reference evidence="6" key="1">
    <citation type="journal article" date="2019" name="Int. J. Syst. Evol. Microbiol.">
        <title>The Global Catalogue of Microorganisms (GCM) 10K type strain sequencing project: providing services to taxonomists for standard genome sequencing and annotation.</title>
        <authorList>
            <consortium name="The Broad Institute Genomics Platform"/>
            <consortium name="The Broad Institute Genome Sequencing Center for Infectious Disease"/>
            <person name="Wu L."/>
            <person name="Ma J."/>
        </authorList>
    </citation>
    <scope>NUCLEOTIDE SEQUENCE [LARGE SCALE GENOMIC DNA]</scope>
    <source>
        <strain evidence="6">JCM 17316</strain>
    </source>
</reference>
<evidence type="ECO:0000313" key="5">
    <source>
        <dbReference type="EMBL" id="GAA4152368.1"/>
    </source>
</evidence>
<dbReference type="InterPro" id="IPR058881">
    <property type="entry name" value="PglZ_2nd"/>
</dbReference>
<name>A0ABP7ZB98_9ACTN</name>
<keyword evidence="6" id="KW-1185">Reference proteome</keyword>
<dbReference type="InterPro" id="IPR047992">
    <property type="entry name" value="BREX_PglZ"/>
</dbReference>
<dbReference type="Pfam" id="PF08665">
    <property type="entry name" value="PglZ"/>
    <property type="match status" value="1"/>
</dbReference>
<dbReference type="Pfam" id="PF25863">
    <property type="entry name" value="PglZ_C"/>
    <property type="match status" value="1"/>
</dbReference>
<dbReference type="Pfam" id="PF25861">
    <property type="entry name" value="PglZ_2nd"/>
    <property type="match status" value="1"/>
</dbReference>
<dbReference type="RefSeq" id="WP_345024096.1">
    <property type="nucleotide sequence ID" value="NZ_BAABDO010000102.1"/>
</dbReference>
<dbReference type="NCBIfam" id="NF033446">
    <property type="entry name" value="BREX_PglZ_2"/>
    <property type="match status" value="1"/>
</dbReference>
<evidence type="ECO:0000259" key="4">
    <source>
        <dbReference type="Pfam" id="PF25863"/>
    </source>
</evidence>
<feature type="region of interest" description="Disordered" evidence="1">
    <location>
        <begin position="736"/>
        <end position="764"/>
    </location>
</feature>
<evidence type="ECO:0000259" key="2">
    <source>
        <dbReference type="Pfam" id="PF25861"/>
    </source>
</evidence>
<dbReference type="Proteomes" id="UP001500266">
    <property type="component" value="Unassembled WGS sequence"/>
</dbReference>